<reference evidence="1 2" key="1">
    <citation type="journal article" date="2011" name="Stand. Genomic Sci.">
        <title>Complete genome sequence of the hyperthermophilic chemolithoautotroph Pyrolobus fumarii type strain (1A).</title>
        <authorList>
            <person name="Anderson I."/>
            <person name="Goker M."/>
            <person name="Nolan M."/>
            <person name="Lucas S."/>
            <person name="Hammon N."/>
            <person name="Deshpande S."/>
            <person name="Cheng J.F."/>
            <person name="Tapia R."/>
            <person name="Han C."/>
            <person name="Goodwin L."/>
            <person name="Pitluck S."/>
            <person name="Huntemann M."/>
            <person name="Liolios K."/>
            <person name="Ivanova N."/>
            <person name="Pagani I."/>
            <person name="Mavromatis K."/>
            <person name="Ovchinikova G."/>
            <person name="Pati A."/>
            <person name="Chen A."/>
            <person name="Palaniappan K."/>
            <person name="Land M."/>
            <person name="Hauser L."/>
            <person name="Brambilla E.M."/>
            <person name="Huber H."/>
            <person name="Yasawong M."/>
            <person name="Rohde M."/>
            <person name="Spring S."/>
            <person name="Abt B."/>
            <person name="Sikorski J."/>
            <person name="Wirth R."/>
            <person name="Detter J.C."/>
            <person name="Woyke T."/>
            <person name="Bristow J."/>
            <person name="Eisen J.A."/>
            <person name="Markowitz V."/>
            <person name="Hugenholtz P."/>
            <person name="Kyrpides N.C."/>
            <person name="Klenk H.P."/>
            <person name="Lapidus A."/>
        </authorList>
    </citation>
    <scope>NUCLEOTIDE SEQUENCE [LARGE SCALE GENOMIC DNA]</scope>
    <source>
        <strain evidence="2">DSM 11204 / 1A</strain>
    </source>
</reference>
<dbReference type="InterPro" id="IPR024096">
    <property type="entry name" value="NO_sig/Golgi_transp_ligand-bd"/>
</dbReference>
<dbReference type="Proteomes" id="UP000001037">
    <property type="component" value="Chromosome"/>
</dbReference>
<name>G0EF84_PYRF1</name>
<evidence type="ECO:0000313" key="2">
    <source>
        <dbReference type="Proteomes" id="UP000001037"/>
    </source>
</evidence>
<dbReference type="HOGENOM" id="CLU_1754772_0_0_2"/>
<dbReference type="AlphaFoldDB" id="G0EF84"/>
<dbReference type="SUPFAM" id="SSF111126">
    <property type="entry name" value="Ligand-binding domain in the NO signalling and Golgi transport"/>
    <property type="match status" value="1"/>
</dbReference>
<dbReference type="EMBL" id="CP002838">
    <property type="protein sequence ID" value="AEM38127.1"/>
    <property type="molecule type" value="Genomic_DNA"/>
</dbReference>
<accession>G0EF84</accession>
<dbReference type="KEGG" id="pfm:Pyrfu_0255"/>
<dbReference type="PANTHER" id="PTHR35090">
    <property type="entry name" value="DNA-DIRECTED RNA POLYMERASE SUBUNIT I"/>
    <property type="match status" value="1"/>
</dbReference>
<dbReference type="Gene3D" id="3.30.1380.20">
    <property type="entry name" value="Trafficking protein particle complex subunit 3"/>
    <property type="match status" value="1"/>
</dbReference>
<organism evidence="1 2">
    <name type="scientific">Pyrolobus fumarii (strain DSM 11204 / 1A)</name>
    <dbReference type="NCBI Taxonomy" id="694429"/>
    <lineage>
        <taxon>Archaea</taxon>
        <taxon>Thermoproteota</taxon>
        <taxon>Thermoprotei</taxon>
        <taxon>Desulfurococcales</taxon>
        <taxon>Pyrodictiaceae</taxon>
        <taxon>Pyrolobus</taxon>
    </lineage>
</organism>
<dbReference type="PANTHER" id="PTHR35090:SF1">
    <property type="entry name" value="SLR0144 PROTEIN"/>
    <property type="match status" value="1"/>
</dbReference>
<gene>
    <name evidence="1" type="ordered locus">Pyrfu_0255</name>
</gene>
<evidence type="ECO:0008006" key="3">
    <source>
        <dbReference type="Google" id="ProtNLM"/>
    </source>
</evidence>
<dbReference type="eggNOG" id="arCOG01688">
    <property type="taxonomic scope" value="Archaea"/>
</dbReference>
<sequence>MQTVSGERVFIMPAVFYKAIFEALQSVAGAAARSLMYYIGVKAGRAMAKDALRVRSGTENIDSVRAIAEILEAMGVGKLESVEKAGSAVKLVLSNTLSGALGIDGGEGCHLERGLVAGMMSEMIGKRVVVKQAQGEKGKCVFEVEVTG</sequence>
<proteinExistence type="predicted"/>
<keyword evidence="2" id="KW-1185">Reference proteome</keyword>
<dbReference type="STRING" id="694429.Pyrfu_0255"/>
<evidence type="ECO:0000313" key="1">
    <source>
        <dbReference type="EMBL" id="AEM38127.1"/>
    </source>
</evidence>
<protein>
    <recommendedName>
        <fullName evidence="3">4-vinyl reductase 4VR domain-containing protein</fullName>
    </recommendedName>
</protein>
<dbReference type="InParanoid" id="G0EF84"/>